<dbReference type="PRINTS" id="PR00046">
    <property type="entry name" value="SIGMA70FCT"/>
</dbReference>
<dbReference type="KEGG" id="nah:F5544_29105"/>
<dbReference type="SUPFAM" id="SSF88659">
    <property type="entry name" value="Sigma3 and sigma4 domains of RNA polymerase sigma factors"/>
    <property type="match status" value="1"/>
</dbReference>
<dbReference type="Pfam" id="PF04545">
    <property type="entry name" value="Sigma70_r4"/>
    <property type="match status" value="1"/>
</dbReference>
<dbReference type="GO" id="GO:0006352">
    <property type="term" value="P:DNA-templated transcription initiation"/>
    <property type="evidence" value="ECO:0007669"/>
    <property type="project" value="InterPro"/>
</dbReference>
<evidence type="ECO:0000313" key="3">
    <source>
        <dbReference type="Proteomes" id="UP000503540"/>
    </source>
</evidence>
<dbReference type="Proteomes" id="UP000503540">
    <property type="component" value="Chromosome"/>
</dbReference>
<dbReference type="Gene3D" id="1.10.10.10">
    <property type="entry name" value="Winged helix-like DNA-binding domain superfamily/Winged helix DNA-binding domain"/>
    <property type="match status" value="1"/>
</dbReference>
<organism evidence="2 3">
    <name type="scientific">Nocardia arthritidis</name>
    <dbReference type="NCBI Taxonomy" id="228602"/>
    <lineage>
        <taxon>Bacteria</taxon>
        <taxon>Bacillati</taxon>
        <taxon>Actinomycetota</taxon>
        <taxon>Actinomycetes</taxon>
        <taxon>Mycobacteriales</taxon>
        <taxon>Nocardiaceae</taxon>
        <taxon>Nocardia</taxon>
    </lineage>
</organism>
<sequence>MSADGDTLLRHRPNSRGRGREVTVLRDVGDDAGDPELDDIRDDVSLELEEVNEVLAALIAEHAERRARDAEILTLRLGIRGDRPETLATIGARFDLARDRIRQVHTKAVGQLVRHAQLTGRRGGVFAERYPLGARDSQLLRTLLMETYATDTDIAAHELSYLKLRLAGHAAEDAKRVAGFVMQRILAWRKKTNARLTKLQPPPPTGELEPALAQVDWPSGASAPLPGESARIVDADDDGRGRFYLDKVGRDVAFDSGLEARLLRLLTASDAVQTFQETPSAVTYQLDGADRVAYPTVAARLTDGRVVLIDVQPLGHIGFHTNRARSAAARAYAHDKGWGWAIWTGSRLGVPDLLHRKVDATVESRLGELITTGPVYWHALREIRDLTALDLIALTLRHEWRWDRGPFTLSA</sequence>
<dbReference type="InterPro" id="IPR036388">
    <property type="entry name" value="WH-like_DNA-bd_sf"/>
</dbReference>
<accession>A0A6G9YKV8</accession>
<dbReference type="EMBL" id="CP046172">
    <property type="protein sequence ID" value="QIS13666.1"/>
    <property type="molecule type" value="Genomic_DNA"/>
</dbReference>
<evidence type="ECO:0000313" key="2">
    <source>
        <dbReference type="EMBL" id="QIS13666.1"/>
    </source>
</evidence>
<dbReference type="AlphaFoldDB" id="A0A6G9YKV8"/>
<evidence type="ECO:0000259" key="1">
    <source>
        <dbReference type="Pfam" id="PF04545"/>
    </source>
</evidence>
<reference evidence="2 3" key="1">
    <citation type="journal article" date="2019" name="ACS Chem. Biol.">
        <title>Identification and Mobilization of a Cryptic Antibiotic Biosynthesis Gene Locus from a Human-Pathogenic Nocardia Isolate.</title>
        <authorList>
            <person name="Herisse M."/>
            <person name="Ishida K."/>
            <person name="Porter J.L."/>
            <person name="Howden B."/>
            <person name="Hertweck C."/>
            <person name="Stinear T.P."/>
            <person name="Pidot S.J."/>
        </authorList>
    </citation>
    <scope>NUCLEOTIDE SEQUENCE [LARGE SCALE GENOMIC DNA]</scope>
    <source>
        <strain evidence="2 3">AUSMDU00012717</strain>
    </source>
</reference>
<keyword evidence="3" id="KW-1185">Reference proteome</keyword>
<dbReference type="InterPro" id="IPR000943">
    <property type="entry name" value="RNA_pol_sigma70"/>
</dbReference>
<protein>
    <recommendedName>
        <fullName evidence="1">RNA polymerase sigma-70 region 4 domain-containing protein</fullName>
    </recommendedName>
</protein>
<dbReference type="InterPro" id="IPR013324">
    <property type="entry name" value="RNA_pol_sigma_r3/r4-like"/>
</dbReference>
<feature type="domain" description="RNA polymerase sigma-70 region 4" evidence="1">
    <location>
        <begin position="68"/>
        <end position="112"/>
    </location>
</feature>
<gene>
    <name evidence="2" type="ORF">F5544_29105</name>
</gene>
<dbReference type="InterPro" id="IPR007630">
    <property type="entry name" value="RNA_pol_sigma70_r4"/>
</dbReference>
<name>A0A6G9YKV8_9NOCA</name>
<proteinExistence type="predicted"/>
<dbReference type="GO" id="GO:0003700">
    <property type="term" value="F:DNA-binding transcription factor activity"/>
    <property type="evidence" value="ECO:0007669"/>
    <property type="project" value="InterPro"/>
</dbReference>